<organism evidence="4">
    <name type="scientific">Percolomonas cosmopolitus</name>
    <dbReference type="NCBI Taxonomy" id="63605"/>
    <lineage>
        <taxon>Eukaryota</taxon>
        <taxon>Discoba</taxon>
        <taxon>Heterolobosea</taxon>
        <taxon>Tetramitia</taxon>
        <taxon>Eutetramitia</taxon>
        <taxon>Percolomonadidae</taxon>
        <taxon>Percolomonas</taxon>
    </lineage>
</organism>
<reference evidence="4" key="1">
    <citation type="submission" date="2021-01" db="EMBL/GenBank/DDBJ databases">
        <authorList>
            <person name="Corre E."/>
            <person name="Pelletier E."/>
            <person name="Niang G."/>
            <person name="Scheremetjew M."/>
            <person name="Finn R."/>
            <person name="Kale V."/>
            <person name="Holt S."/>
            <person name="Cochrane G."/>
            <person name="Meng A."/>
            <person name="Brown T."/>
            <person name="Cohen L."/>
        </authorList>
    </citation>
    <scope>NUCLEOTIDE SEQUENCE</scope>
    <source>
        <strain evidence="4">WS</strain>
    </source>
</reference>
<proteinExistence type="predicted"/>
<name>A0A7S1PF56_9EUKA</name>
<evidence type="ECO:0000259" key="3">
    <source>
        <dbReference type="PROSITE" id="PS50826"/>
    </source>
</evidence>
<evidence type="ECO:0000256" key="1">
    <source>
        <dbReference type="SAM" id="Coils"/>
    </source>
</evidence>
<dbReference type="InterPro" id="IPR004012">
    <property type="entry name" value="Run_dom"/>
</dbReference>
<evidence type="ECO:0000313" key="4">
    <source>
        <dbReference type="EMBL" id="CAD9077335.1"/>
    </source>
</evidence>
<sequence>MSQQYSTLSSALVKQEASHIQFANTFMAELDNMKQTMEKMRKLCFQDYKREESAQWFQNWIHRVEQYKSSELWEKMLEEFDEIKRISERRKDLFLELKIAQDAWKLYETTREQFEIVQLLRDDFSEWHQQQMEESQSHHKSHSFSLDTLNTESENLLIGRISQFCSHSMSKELYILRTCFDKKTTLIDLRKQFFELADEKKLLLDKMEGCSVAARDDSLFETLQSFNHLIHQFQDLLAHLTSNIKMYLLDKNPSVQQFKSDVMECIVTLRDWCLFQETSLQVLREKDWAHIERTLERFQKQFLHTSAFAHLNQLYSRHCSLMRQINDELILQWKDFAEIEAFMSHNQDVLSKSDCSKVMHQWKQIQSSNFKHNLMQAFENQHVEQLESLLRLHAEYPSEDLDVINLIREAKSWLQSFHIVRKHLESAVQTQNLQDLKDAAVLSESMKDNLEISRLREQVLPLLSDLESNFEAISRLKSACAQHKAGEIRQAISTANQTNYGSELRQIIDNASELADTLETIQAYNESLREICQSRTSSVSKMSKLISKVEEYLNEKKDILTEEESSKTTILLRRTVRALEMRTLSEDLRHRLETALKEKDYANMHSALKEYRLREKDVQSPNLLNVVEECQVVQLKRDEAVMAKTHILISLQPAKLRQFRIDFSPFHKEVELKDFVREFGSKAFKRLRRTMDVSLKDQKISSIRSVLQDYETVANEKILSDHEAEYLAQQAEMAANFLKNVSARDAQLEDALLKGSVSALMQALADSETLSIVLRDKRSAARRMLSKMNDRDNILSILSEAKEKHDVDLLLLFVEKASQDALMTDEVQEANHLITEFTERKKLLNDIAEAVRNSDRRLIETRLLPQFQKRFRNLIAGSEETEEILEAQTLVKKQHEYLVDAHKLIKTGPNRSDIERFLEVHQTLLPQYDLDGIFMDWMKLFYVPDFVGQLQACMRVEDDLTIDKLVQEYKNVYEKHFSENSSHSELVRDCIQFSTRKKEAEQQLRIAMELRTFDELIPAIEKSKPFKSLSNIRIQAQRMLEGEMDFDRLSKLLQEATNHRNSHDIRIALATARDVNISDQTMNHALKALIDRAQNVVSEIEHEEKLRSRLSQILKQRDRIELFASDTLVEECAKYPHLHDLVHEANSLKERQRKSMEMMKSVVTTHRLIDIQDFLNENATTLPEYDLDDVCEQWMKHRIMLLCETISEAISQQNIDLLTQQLSEYEVLRENDWLQKFKFHKDDTLLDSVEAGKKFMRELEQAKEELERAMSLKSSSSERNAQMSIAIENARSFNSLTEEVNEMKLSLKQQSNADFVSASIQQAMKQRNLQALRIALRRGMSESLPETLSLLQEAALFLEKLEKQQKNLDKIKKALQKREVVALDKLIDSIRDVDEMGDNFHKLLSEVQEFKARHEDATEASHTLLNNPDALIDDLRDFMEGYSHYLSNKEIKRITTAWNAKIRDRHETFNKELHDKLMVKGGEAQWDRVQYWKTDVEEDEMSLVDSPATPTVLRKISVTSLQSPSSRLRRSGSESKSKPCLPSKLKNMHPHPLIEQLDTYIVFMLRRTTQSHYEKDDASGKFRVPPLDQYAVIAARCLSAILADRTKPIEGIRDRTPYDVLCSLISHHCKSLMEKFDSLTTVQIMREERPPDFFSISLILVYYLLCTEQLIETIDNLFEDEAAMTENYFEDAVLRTHINRVDLKYVLRKMQHFQFSQGFDTVLLQQEAIDELVSDSFHAPPHKQVRGSVKVILEHVGHNMAAFMKDKEDFSEEDVDISQIDSLIRKRLARSVFNFFSRGFNAGLFGTYHVTDFIESSYDSAPQGDMQSIKESLGKIDTLLKDFESTTGPLRARQDAKFLLWIVDGVNRKKLATWFSLLTKSNQVSSYYTSKSCIQNVEFCDFVEYQLRKLDRWDLRLSLKVEDLTMRELNGQ</sequence>
<dbReference type="PROSITE" id="PS50826">
    <property type="entry name" value="RUN"/>
    <property type="match status" value="1"/>
</dbReference>
<protein>
    <recommendedName>
        <fullName evidence="3">RUN domain-containing protein</fullName>
    </recommendedName>
</protein>
<evidence type="ECO:0000256" key="2">
    <source>
        <dbReference type="SAM" id="MobiDB-lite"/>
    </source>
</evidence>
<keyword evidence="1" id="KW-0175">Coiled coil</keyword>
<dbReference type="Pfam" id="PF02759">
    <property type="entry name" value="RUN"/>
    <property type="match status" value="1"/>
</dbReference>
<gene>
    <name evidence="4" type="ORF">PCOS0759_LOCUS566</name>
</gene>
<feature type="region of interest" description="Disordered" evidence="2">
    <location>
        <begin position="1520"/>
        <end position="1546"/>
    </location>
</feature>
<feature type="coiled-coil region" evidence="1">
    <location>
        <begin position="1249"/>
        <end position="1313"/>
    </location>
</feature>
<accession>A0A7S1PF56</accession>
<feature type="domain" description="RUN" evidence="3">
    <location>
        <begin position="1779"/>
        <end position="1922"/>
    </location>
</feature>
<dbReference type="EMBL" id="HBGD01000708">
    <property type="protein sequence ID" value="CAD9077335.1"/>
    <property type="molecule type" value="Transcribed_RNA"/>
</dbReference>
<feature type="coiled-coil region" evidence="1">
    <location>
        <begin position="1354"/>
        <end position="1381"/>
    </location>
</feature>